<accession>A0A6I0F2A6</accession>
<dbReference type="Proteomes" id="UP000468766">
    <property type="component" value="Unassembled WGS sequence"/>
</dbReference>
<protein>
    <submittedName>
        <fullName evidence="1">Uncharacterized protein</fullName>
    </submittedName>
</protein>
<keyword evidence="2" id="KW-1185">Reference proteome</keyword>
<dbReference type="AlphaFoldDB" id="A0A6I0F2A6"/>
<evidence type="ECO:0000313" key="1">
    <source>
        <dbReference type="EMBL" id="KAB2953690.1"/>
    </source>
</evidence>
<dbReference type="OrthoDB" id="2990787at2"/>
<organism evidence="1 2">
    <name type="scientific">Heliorestis acidaminivorans</name>
    <dbReference type="NCBI Taxonomy" id="553427"/>
    <lineage>
        <taxon>Bacteria</taxon>
        <taxon>Bacillati</taxon>
        <taxon>Bacillota</taxon>
        <taxon>Clostridia</taxon>
        <taxon>Eubacteriales</taxon>
        <taxon>Heliobacteriaceae</taxon>
        <taxon>Heliorestis</taxon>
    </lineage>
</organism>
<evidence type="ECO:0000313" key="2">
    <source>
        <dbReference type="Proteomes" id="UP000468766"/>
    </source>
</evidence>
<comment type="caution">
    <text evidence="1">The sequence shown here is derived from an EMBL/GenBank/DDBJ whole genome shotgun (WGS) entry which is preliminary data.</text>
</comment>
<sequence length="85" mass="9685">MSKIYICSTHRDTKAKVILELPTSEEAKQALQRIKKENPKLSIGVYGSRDLATFKRTQRALKSPTLVKSVDDFLEAMNEKEMETV</sequence>
<proteinExistence type="predicted"/>
<name>A0A6I0F2A6_9FIRM</name>
<dbReference type="EMBL" id="WBXO01000002">
    <property type="protein sequence ID" value="KAB2953690.1"/>
    <property type="molecule type" value="Genomic_DNA"/>
</dbReference>
<reference evidence="1 2" key="1">
    <citation type="submission" date="2019-10" db="EMBL/GenBank/DDBJ databases">
        <title>Whole-genome sequence of the extremophile Heliorestis acidaminivorans DSM 24790.</title>
        <authorList>
            <person name="Kyndt J.A."/>
            <person name="Meyer T.E."/>
        </authorList>
    </citation>
    <scope>NUCLEOTIDE SEQUENCE [LARGE SCALE GENOMIC DNA]</scope>
    <source>
        <strain evidence="1 2">DSM 24790</strain>
    </source>
</reference>
<gene>
    <name evidence="1" type="ORF">F9B85_03470</name>
</gene>
<dbReference type="RefSeq" id="WP_151618593.1">
    <property type="nucleotide sequence ID" value="NZ_WBXO01000002.1"/>
</dbReference>